<keyword evidence="1" id="KW-1185">Reference proteome</keyword>
<proteinExistence type="predicted"/>
<evidence type="ECO:0000313" key="1">
    <source>
        <dbReference type="Proteomes" id="UP001652625"/>
    </source>
</evidence>
<dbReference type="InterPro" id="IPR011993">
    <property type="entry name" value="PH-like_dom_sf"/>
</dbReference>
<protein>
    <submittedName>
        <fullName evidence="2">Uncharacterized protein LOC105849062</fullName>
    </submittedName>
</protein>
<sequence>MPIGKYSHNRLATSSVDDDFIEEQESVEVSSFNYQVTHIGSEMISVVTQVGLVVEKLYSQNSSLFRSILNTNKVQLMIDKYGIDVLVKNKKNDKSKRFNVNEIISVSKDSKQDHLVVLVSKTSNNLFVDVYSCNNDKTADQIVQDCMKYFEICSGVDSFKYGSFPLMVEVIHSCSANAFSINESPSLNVKSDMFQNCKLKNGDEPDTSEFGDFQSVQSCNFSKDNCDGAPKSFDSRFEILNPSESQNQNSELSVFDEYDIFKERPPSNIFNPYTKISINEDLI</sequence>
<name>A0ABM4D8H6_HYDVU</name>
<dbReference type="RefSeq" id="XP_065670612.1">
    <property type="nucleotide sequence ID" value="XM_065814540.1"/>
</dbReference>
<dbReference type="Gene3D" id="2.30.29.30">
    <property type="entry name" value="Pleckstrin-homology domain (PH domain)/Phosphotyrosine-binding domain (PTB)"/>
    <property type="match status" value="1"/>
</dbReference>
<reference evidence="2" key="1">
    <citation type="submission" date="2025-08" db="UniProtKB">
        <authorList>
            <consortium name="RefSeq"/>
        </authorList>
    </citation>
    <scope>IDENTIFICATION</scope>
</reference>
<evidence type="ECO:0000313" key="2">
    <source>
        <dbReference type="RefSeq" id="XP_065670612.1"/>
    </source>
</evidence>
<dbReference type="GeneID" id="105849062"/>
<accession>A0ABM4D8H6</accession>
<organism evidence="1 2">
    <name type="scientific">Hydra vulgaris</name>
    <name type="common">Hydra</name>
    <name type="synonym">Hydra attenuata</name>
    <dbReference type="NCBI Taxonomy" id="6087"/>
    <lineage>
        <taxon>Eukaryota</taxon>
        <taxon>Metazoa</taxon>
        <taxon>Cnidaria</taxon>
        <taxon>Hydrozoa</taxon>
        <taxon>Hydroidolina</taxon>
        <taxon>Anthoathecata</taxon>
        <taxon>Aplanulata</taxon>
        <taxon>Hydridae</taxon>
        <taxon>Hydra</taxon>
    </lineage>
</organism>
<dbReference type="Proteomes" id="UP001652625">
    <property type="component" value="Chromosome 12"/>
</dbReference>
<gene>
    <name evidence="2" type="primary">LOC105849062</name>
</gene>